<dbReference type="InterPro" id="IPR013130">
    <property type="entry name" value="Fe3_Rdtase_TM_dom"/>
</dbReference>
<keyword evidence="4 6" id="KW-0472">Membrane</keyword>
<accession>A0A6J7AQ62</accession>
<organism evidence="8">
    <name type="scientific">freshwater metagenome</name>
    <dbReference type="NCBI Taxonomy" id="449393"/>
    <lineage>
        <taxon>unclassified sequences</taxon>
        <taxon>metagenomes</taxon>
        <taxon>ecological metagenomes</taxon>
    </lineage>
</organism>
<evidence type="ECO:0000256" key="5">
    <source>
        <dbReference type="SAM" id="MobiDB-lite"/>
    </source>
</evidence>
<feature type="region of interest" description="Disordered" evidence="5">
    <location>
        <begin position="179"/>
        <end position="199"/>
    </location>
</feature>
<evidence type="ECO:0000259" key="7">
    <source>
        <dbReference type="Pfam" id="PF01794"/>
    </source>
</evidence>
<comment type="subcellular location">
    <subcellularLocation>
        <location evidence="1">Membrane</location>
        <topology evidence="1">Multi-pass membrane protein</topology>
    </subcellularLocation>
</comment>
<evidence type="ECO:0000256" key="6">
    <source>
        <dbReference type="SAM" id="Phobius"/>
    </source>
</evidence>
<dbReference type="EMBL" id="CAFABA010000115">
    <property type="protein sequence ID" value="CAB4835146.1"/>
    <property type="molecule type" value="Genomic_DNA"/>
</dbReference>
<proteinExistence type="predicted"/>
<dbReference type="GO" id="GO:0016020">
    <property type="term" value="C:membrane"/>
    <property type="evidence" value="ECO:0007669"/>
    <property type="project" value="UniProtKB-SubCell"/>
</dbReference>
<evidence type="ECO:0000256" key="3">
    <source>
        <dbReference type="ARBA" id="ARBA00022989"/>
    </source>
</evidence>
<reference evidence="8" key="1">
    <citation type="submission" date="2020-05" db="EMBL/GenBank/DDBJ databases">
        <authorList>
            <person name="Chiriac C."/>
            <person name="Salcher M."/>
            <person name="Ghai R."/>
            <person name="Kavagutti S V."/>
        </authorList>
    </citation>
    <scope>NUCLEOTIDE SEQUENCE</scope>
</reference>
<feature type="transmembrane region" description="Helical" evidence="6">
    <location>
        <begin position="154"/>
        <end position="176"/>
    </location>
</feature>
<feature type="transmembrane region" description="Helical" evidence="6">
    <location>
        <begin position="93"/>
        <end position="112"/>
    </location>
</feature>
<keyword evidence="3 6" id="KW-1133">Transmembrane helix</keyword>
<protein>
    <submittedName>
        <fullName evidence="8">Unannotated protein</fullName>
    </submittedName>
</protein>
<gene>
    <name evidence="8" type="ORF">UFOPK3139_02327</name>
</gene>
<feature type="domain" description="Ferric oxidoreductase" evidence="7">
    <location>
        <begin position="18"/>
        <end position="139"/>
    </location>
</feature>
<feature type="transmembrane region" description="Helical" evidence="6">
    <location>
        <begin position="55"/>
        <end position="73"/>
    </location>
</feature>
<dbReference type="Pfam" id="PF01794">
    <property type="entry name" value="Ferric_reduct"/>
    <property type="match status" value="1"/>
</dbReference>
<keyword evidence="2 6" id="KW-0812">Transmembrane</keyword>
<evidence type="ECO:0000256" key="1">
    <source>
        <dbReference type="ARBA" id="ARBA00004141"/>
    </source>
</evidence>
<name>A0A6J7AQ62_9ZZZZ</name>
<evidence type="ECO:0000256" key="4">
    <source>
        <dbReference type="ARBA" id="ARBA00023136"/>
    </source>
</evidence>
<evidence type="ECO:0000313" key="8">
    <source>
        <dbReference type="EMBL" id="CAB4835146.1"/>
    </source>
</evidence>
<evidence type="ECO:0000256" key="2">
    <source>
        <dbReference type="ARBA" id="ARBA00022692"/>
    </source>
</evidence>
<dbReference type="AlphaFoldDB" id="A0A6J7AQ62"/>
<feature type="transmembrane region" description="Helical" evidence="6">
    <location>
        <begin position="124"/>
        <end position="148"/>
    </location>
</feature>
<feature type="transmembrane region" description="Helical" evidence="6">
    <location>
        <begin position="12"/>
        <end position="34"/>
    </location>
</feature>
<sequence>MIAFLDPKFPWYVARAAGLVAWCMCSASVIWGLLMSSRLIRRRGAPVWLLDLHRYLGTLAIVFTAVHLAGLWFDDYIDYGFRELFVPFTGEYRPVAVAWGIVSFYILVAIQLSSWFMRRLPRKIWHAIHLGSIPLTALATIHGFFAGADRGNLIVIWTAIALCAVMVFLTGSRVAARRTGRPRAARNAGSTNPDARAEGIERARDRLAARSLRIGHAVAEPRSNEQEPGLIEGLRRSRDLRDDVATIATGLQHLLDTPNLSLDPAQPAP</sequence>